<comment type="caution">
    <text evidence="2">The sequence shown here is derived from an EMBL/GenBank/DDBJ whole genome shotgun (WGS) entry which is preliminary data.</text>
</comment>
<evidence type="ECO:0000259" key="1">
    <source>
        <dbReference type="PROSITE" id="PS51819"/>
    </source>
</evidence>
<accession>A0A069PNI8</accession>
<dbReference type="EMBL" id="JFHC01000021">
    <property type="protein sequence ID" value="KDR42027.1"/>
    <property type="molecule type" value="Genomic_DNA"/>
</dbReference>
<organism evidence="2 3">
    <name type="scientific">Caballeronia glathei</name>
    <dbReference type="NCBI Taxonomy" id="60547"/>
    <lineage>
        <taxon>Bacteria</taxon>
        <taxon>Pseudomonadati</taxon>
        <taxon>Pseudomonadota</taxon>
        <taxon>Betaproteobacteria</taxon>
        <taxon>Burkholderiales</taxon>
        <taxon>Burkholderiaceae</taxon>
        <taxon>Caballeronia</taxon>
    </lineage>
</organism>
<keyword evidence="3" id="KW-1185">Reference proteome</keyword>
<gene>
    <name evidence="2" type="ORF">BG61_14025</name>
</gene>
<dbReference type="Gene3D" id="3.10.180.10">
    <property type="entry name" value="2,3-Dihydroxybiphenyl 1,2-Dioxygenase, domain 1"/>
    <property type="match status" value="1"/>
</dbReference>
<evidence type="ECO:0000313" key="3">
    <source>
        <dbReference type="Proteomes" id="UP000027466"/>
    </source>
</evidence>
<name>A0A069PNI8_9BURK</name>
<sequence length="176" mass="20330">MKKLPMRLHHHAYTTDDHAKTRYFYEEVLGLPLADMDIERELLDDEWVDLGHAFYELGDGSALAFFNFADTEKQAAWKAKQRSIFIHISLLVERSTQDEIESRLTDAGFRPFTLRHGFCTSLYVKDPNGLTLEFTVDHEDASDIAREMAVSVRRWLEGDRKASHRWRADLAESIGA</sequence>
<dbReference type="Proteomes" id="UP000027466">
    <property type="component" value="Unassembled WGS sequence"/>
</dbReference>
<reference evidence="2 3" key="1">
    <citation type="submission" date="2014-03" db="EMBL/GenBank/DDBJ databases">
        <title>Draft Genome Sequences of Four Burkholderia Strains.</title>
        <authorList>
            <person name="Liu X.Y."/>
            <person name="Li C.X."/>
            <person name="Xu J.H."/>
        </authorList>
    </citation>
    <scope>NUCLEOTIDE SEQUENCE [LARGE SCALE GENOMIC DNA]</scope>
    <source>
        <strain evidence="2 3">DSM 50014</strain>
    </source>
</reference>
<proteinExistence type="predicted"/>
<dbReference type="CDD" id="cd06587">
    <property type="entry name" value="VOC"/>
    <property type="match status" value="1"/>
</dbReference>
<protein>
    <submittedName>
        <fullName evidence="2">Glyoxalase</fullName>
    </submittedName>
</protein>
<dbReference type="InterPro" id="IPR037523">
    <property type="entry name" value="VOC_core"/>
</dbReference>
<dbReference type="AlphaFoldDB" id="A0A069PNI8"/>
<dbReference type="PROSITE" id="PS51819">
    <property type="entry name" value="VOC"/>
    <property type="match status" value="1"/>
</dbReference>
<dbReference type="SUPFAM" id="SSF54593">
    <property type="entry name" value="Glyoxalase/Bleomycin resistance protein/Dihydroxybiphenyl dioxygenase"/>
    <property type="match status" value="1"/>
</dbReference>
<feature type="domain" description="VOC" evidence="1">
    <location>
        <begin position="7"/>
        <end position="137"/>
    </location>
</feature>
<dbReference type="STRING" id="60547.GCA_000751215_06050"/>
<dbReference type="InterPro" id="IPR004360">
    <property type="entry name" value="Glyas_Fos-R_dOase_dom"/>
</dbReference>
<evidence type="ECO:0000313" key="2">
    <source>
        <dbReference type="EMBL" id="KDR42027.1"/>
    </source>
</evidence>
<dbReference type="InterPro" id="IPR029068">
    <property type="entry name" value="Glyas_Bleomycin-R_OHBP_Dase"/>
</dbReference>
<dbReference type="Pfam" id="PF00903">
    <property type="entry name" value="Glyoxalase"/>
    <property type="match status" value="1"/>
</dbReference>